<dbReference type="BioCyc" id="CNIT1237085:G1324-171-MONOMER"/>
<feature type="region of interest" description="Disordered" evidence="1">
    <location>
        <begin position="1"/>
        <end position="27"/>
    </location>
</feature>
<evidence type="ECO:0000256" key="1">
    <source>
        <dbReference type="SAM" id="MobiDB-lite"/>
    </source>
</evidence>
<dbReference type="SMART" id="SM00355">
    <property type="entry name" value="ZnF_C2H2"/>
    <property type="match status" value="1"/>
</dbReference>
<dbReference type="EMBL" id="CP002408">
    <property type="protein sequence ID" value="AFU57120.1"/>
    <property type="molecule type" value="Genomic_DNA"/>
</dbReference>
<dbReference type="PROSITE" id="PS00028">
    <property type="entry name" value="ZINC_FINGER_C2H2_1"/>
    <property type="match status" value="1"/>
</dbReference>
<dbReference type="KEGG" id="nga:Ngar_c01710"/>
<reference evidence="3 4" key="1">
    <citation type="journal article" date="2012" name="Environ. Microbiol.">
        <title>The genome of the ammonia-oxidizing Candidatus Nitrososphaera gargensis: insights into metabolic versatility and environmental adaptations.</title>
        <authorList>
            <person name="Spang A."/>
            <person name="Poehlein A."/>
            <person name="Offre P."/>
            <person name="Zumbragel S."/>
            <person name="Haider S."/>
            <person name="Rychlik N."/>
            <person name="Nowka B."/>
            <person name="Schmeisser C."/>
            <person name="Lebedeva E.V."/>
            <person name="Rattei T."/>
            <person name="Bohm C."/>
            <person name="Schmid M."/>
            <person name="Galushko A."/>
            <person name="Hatzenpichler R."/>
            <person name="Weinmaier T."/>
            <person name="Daniel R."/>
            <person name="Schleper C."/>
            <person name="Spieck E."/>
            <person name="Streit W."/>
            <person name="Wagner M."/>
        </authorList>
    </citation>
    <scope>NUCLEOTIDE SEQUENCE [LARGE SCALE GENOMIC DNA]</scope>
    <source>
        <strain evidence="4">Ga9.2</strain>
    </source>
</reference>
<dbReference type="AlphaFoldDB" id="K0IC50"/>
<keyword evidence="4" id="KW-1185">Reference proteome</keyword>
<evidence type="ECO:0000313" key="3">
    <source>
        <dbReference type="EMBL" id="AFU57120.1"/>
    </source>
</evidence>
<dbReference type="PROSITE" id="PS50157">
    <property type="entry name" value="ZINC_FINGER_C2H2_2"/>
    <property type="match status" value="1"/>
</dbReference>
<evidence type="ECO:0000259" key="2">
    <source>
        <dbReference type="PROSITE" id="PS50157"/>
    </source>
</evidence>
<dbReference type="RefSeq" id="WP_015017693.1">
    <property type="nucleotide sequence ID" value="NC_018719.1"/>
</dbReference>
<dbReference type="Proteomes" id="UP000008037">
    <property type="component" value="Chromosome"/>
</dbReference>
<proteinExistence type="predicted"/>
<feature type="domain" description="C2H2-type" evidence="2">
    <location>
        <begin position="34"/>
        <end position="58"/>
    </location>
</feature>
<organism evidence="3 4">
    <name type="scientific">Nitrososphaera gargensis (strain Ga9.2)</name>
    <dbReference type="NCBI Taxonomy" id="1237085"/>
    <lineage>
        <taxon>Archaea</taxon>
        <taxon>Nitrososphaerota</taxon>
        <taxon>Nitrososphaeria</taxon>
        <taxon>Nitrososphaerales</taxon>
        <taxon>Nitrososphaeraceae</taxon>
        <taxon>Nitrososphaera</taxon>
    </lineage>
</organism>
<evidence type="ECO:0000313" key="4">
    <source>
        <dbReference type="Proteomes" id="UP000008037"/>
    </source>
</evidence>
<dbReference type="GeneID" id="13796347"/>
<gene>
    <name evidence="3" type="ordered locus">Ngar_c01710</name>
</gene>
<dbReference type="Pfam" id="PF12874">
    <property type="entry name" value="zf-met"/>
    <property type="match status" value="1"/>
</dbReference>
<protein>
    <submittedName>
        <fullName evidence="3">Zinc finger C2H2 domain-containing protein</fullName>
    </submittedName>
</protein>
<name>K0IC50_NITGG</name>
<sequence length="63" mass="7201">MATKDNNKEEQKVKVDGTEVKVKTPPPRKVRPVYYCQTCDTLFPSQLDLEEHMKIDHSKIAAA</sequence>
<dbReference type="InterPro" id="IPR013087">
    <property type="entry name" value="Znf_C2H2_type"/>
</dbReference>
<accession>K0IC50</accession>
<dbReference type="InterPro" id="IPR036236">
    <property type="entry name" value="Znf_C2H2_sf"/>
</dbReference>
<dbReference type="HOGENOM" id="CLU_2875196_0_0_2"/>
<dbReference type="InParanoid" id="K0IC50"/>
<feature type="compositionally biased region" description="Basic and acidic residues" evidence="1">
    <location>
        <begin position="1"/>
        <end position="22"/>
    </location>
</feature>
<dbReference type="SUPFAM" id="SSF57667">
    <property type="entry name" value="beta-beta-alpha zinc fingers"/>
    <property type="match status" value="1"/>
</dbReference>